<evidence type="ECO:0000256" key="4">
    <source>
        <dbReference type="ARBA" id="ARBA00023125"/>
    </source>
</evidence>
<evidence type="ECO:0000256" key="1">
    <source>
        <dbReference type="ARBA" id="ARBA00022723"/>
    </source>
</evidence>
<gene>
    <name evidence="8" type="ORF">COCON_G00112990</name>
</gene>
<dbReference type="PANTHER" id="PTHR46536:SF1">
    <property type="entry name" value="ARL14 EFFECTOR PROTEIN"/>
    <property type="match status" value="1"/>
</dbReference>
<protein>
    <recommendedName>
        <fullName evidence="7">THAP-type domain-containing protein</fullName>
    </recommendedName>
</protein>
<dbReference type="EMBL" id="JAFJMO010000007">
    <property type="protein sequence ID" value="KAJ8272440.1"/>
    <property type="molecule type" value="Genomic_DNA"/>
</dbReference>
<dbReference type="PROSITE" id="PS50950">
    <property type="entry name" value="ZF_THAP"/>
    <property type="match status" value="1"/>
</dbReference>
<comment type="caution">
    <text evidence="8">The sequence shown here is derived from an EMBL/GenBank/DDBJ whole genome shotgun (WGS) entry which is preliminary data.</text>
</comment>
<keyword evidence="2 5" id="KW-0863">Zinc-finger</keyword>
<dbReference type="SMART" id="SM00980">
    <property type="entry name" value="THAP"/>
    <property type="match status" value="1"/>
</dbReference>
<keyword evidence="9" id="KW-1185">Reference proteome</keyword>
<dbReference type="GO" id="GO:0008270">
    <property type="term" value="F:zinc ion binding"/>
    <property type="evidence" value="ECO:0007669"/>
    <property type="project" value="UniProtKB-KW"/>
</dbReference>
<keyword evidence="3" id="KW-0862">Zinc</keyword>
<evidence type="ECO:0000313" key="8">
    <source>
        <dbReference type="EMBL" id="KAJ8272440.1"/>
    </source>
</evidence>
<dbReference type="Pfam" id="PF05485">
    <property type="entry name" value="THAP"/>
    <property type="match status" value="1"/>
</dbReference>
<keyword evidence="1" id="KW-0479">Metal-binding</keyword>
<evidence type="ECO:0000256" key="6">
    <source>
        <dbReference type="SAM" id="MobiDB-lite"/>
    </source>
</evidence>
<evidence type="ECO:0000313" key="9">
    <source>
        <dbReference type="Proteomes" id="UP001152803"/>
    </source>
</evidence>
<dbReference type="SUPFAM" id="SSF57716">
    <property type="entry name" value="Glucocorticoid receptor-like (DNA-binding domain)"/>
    <property type="match status" value="1"/>
</dbReference>
<dbReference type="Gene3D" id="6.20.210.20">
    <property type="entry name" value="THAP domain"/>
    <property type="match status" value="1"/>
</dbReference>
<dbReference type="Proteomes" id="UP001152803">
    <property type="component" value="Unassembled WGS sequence"/>
</dbReference>
<feature type="region of interest" description="Disordered" evidence="6">
    <location>
        <begin position="319"/>
        <end position="352"/>
    </location>
</feature>
<dbReference type="AlphaFoldDB" id="A0A9Q1DK26"/>
<name>A0A9Q1DK26_CONCO</name>
<evidence type="ECO:0000256" key="5">
    <source>
        <dbReference type="PROSITE-ProRule" id="PRU00309"/>
    </source>
</evidence>
<dbReference type="PANTHER" id="PTHR46536">
    <property type="entry name" value="ARL14 EFFECTOR PROTEIN"/>
    <property type="match status" value="1"/>
</dbReference>
<dbReference type="InterPro" id="IPR006612">
    <property type="entry name" value="THAP_Znf"/>
</dbReference>
<reference evidence="8" key="1">
    <citation type="journal article" date="2023" name="Science">
        <title>Genome structures resolve the early diversification of teleost fishes.</title>
        <authorList>
            <person name="Parey E."/>
            <person name="Louis A."/>
            <person name="Montfort J."/>
            <person name="Bouchez O."/>
            <person name="Roques C."/>
            <person name="Iampietro C."/>
            <person name="Lluch J."/>
            <person name="Castinel A."/>
            <person name="Donnadieu C."/>
            <person name="Desvignes T."/>
            <person name="Floi Bucao C."/>
            <person name="Jouanno E."/>
            <person name="Wen M."/>
            <person name="Mejri S."/>
            <person name="Dirks R."/>
            <person name="Jansen H."/>
            <person name="Henkel C."/>
            <person name="Chen W.J."/>
            <person name="Zahm M."/>
            <person name="Cabau C."/>
            <person name="Klopp C."/>
            <person name="Thompson A.W."/>
            <person name="Robinson-Rechavi M."/>
            <person name="Braasch I."/>
            <person name="Lecointre G."/>
            <person name="Bobe J."/>
            <person name="Postlethwait J.H."/>
            <person name="Berthelot C."/>
            <person name="Roest Crollius H."/>
            <person name="Guiguen Y."/>
        </authorList>
    </citation>
    <scope>NUCLEOTIDE SEQUENCE</scope>
    <source>
        <tissue evidence="8">Blood</tissue>
    </source>
</reference>
<dbReference type="GO" id="GO:0003677">
    <property type="term" value="F:DNA binding"/>
    <property type="evidence" value="ECO:0007669"/>
    <property type="project" value="UniProtKB-UniRule"/>
</dbReference>
<sequence length="439" mass="49211">MPVSCAATGCTNRFIKGSEIRFYRFPISKPQLASQWVQSLGRKGFIPTPNSCLCSEHFEADCFRDYNGRQFLREDAVPTIFTISQSPGPDTQKIELRRNRGGIVTKDANKVPANQFNILSEKDKLKEREKAKLRAGEKHQRLKEGSGACFKQSVGGGDAMGPNPCTVGEHLQMTLDCHKTSICPQTGLRSLGALCETDALLLQLRTGLMGLVEGDTVCMHHEKLFVERYEHTQRVCCNPFSCHKKAVRKGLRPIDLDEASFLTDRFALQFVPGWKLCTRCAQLLNGHADLEVDLRQRRKRDREGRTAKALKSLEFANPGRQTDFASDSNRRDKRRVAKLSSSDRQTMGGGKSKVYDSRGLLMASGRDMCDCLDVDCMGCFYPCPDCTSRKCGVECRCDRKWLYEQVEVEGGEIIRNNAFLCDQEPRSAGFSSSVSVLFE</sequence>
<dbReference type="Pfam" id="PF14949">
    <property type="entry name" value="ARF7EP_C"/>
    <property type="match status" value="1"/>
</dbReference>
<feature type="domain" description="THAP-type" evidence="7">
    <location>
        <begin position="1"/>
        <end position="81"/>
    </location>
</feature>
<dbReference type="SMART" id="SM00692">
    <property type="entry name" value="DM3"/>
    <property type="match status" value="1"/>
</dbReference>
<accession>A0A9Q1DK26</accession>
<dbReference type="InterPro" id="IPR029264">
    <property type="entry name" value="ARF7EP_C"/>
</dbReference>
<evidence type="ECO:0000256" key="2">
    <source>
        <dbReference type="ARBA" id="ARBA00022771"/>
    </source>
</evidence>
<proteinExistence type="predicted"/>
<dbReference type="OrthoDB" id="5984406at2759"/>
<evidence type="ECO:0000259" key="7">
    <source>
        <dbReference type="PROSITE" id="PS50950"/>
    </source>
</evidence>
<evidence type="ECO:0000256" key="3">
    <source>
        <dbReference type="ARBA" id="ARBA00022833"/>
    </source>
</evidence>
<dbReference type="InterPro" id="IPR038441">
    <property type="entry name" value="THAP_Znf_sf"/>
</dbReference>
<keyword evidence="4 5" id="KW-0238">DNA-binding</keyword>
<organism evidence="8 9">
    <name type="scientific">Conger conger</name>
    <name type="common">Conger eel</name>
    <name type="synonym">Muraena conger</name>
    <dbReference type="NCBI Taxonomy" id="82655"/>
    <lineage>
        <taxon>Eukaryota</taxon>
        <taxon>Metazoa</taxon>
        <taxon>Chordata</taxon>
        <taxon>Craniata</taxon>
        <taxon>Vertebrata</taxon>
        <taxon>Euteleostomi</taxon>
        <taxon>Actinopterygii</taxon>
        <taxon>Neopterygii</taxon>
        <taxon>Teleostei</taxon>
        <taxon>Anguilliformes</taxon>
        <taxon>Congridae</taxon>
        <taxon>Conger</taxon>
    </lineage>
</organism>